<keyword evidence="1" id="KW-0175">Coiled coil</keyword>
<feature type="region of interest" description="Disordered" evidence="2">
    <location>
        <begin position="298"/>
        <end position="322"/>
    </location>
</feature>
<gene>
    <name evidence="3" type="ORF">TTRE_0000245201</name>
</gene>
<sequence>MQKQNYANNFDDQLATPKYESARNFPPQFAISPILNALRDSKSIACNASTTDRTSEVPSSGTPIDKSFFSSTVIPEVGLAKARKLGSQFRHRQILLIAIFPPKATSPDSPIDENRVKEIVSEMEQLKLKHECMSIENSVLRHIIAKKEESQTALERKVELLLKQNEELRTARCRCKECRKAKTDSFDRREGKVFNELNIDVQPQVEETDAQVSDSEVEISKTKGSWNKESSNLPVASRIAVGFYCKAEISDHDTKTIASIGLAESGISSKCKLPLFHNTQYTSTPTLIRRIRQKCHSDEISEKKASTKDEVKGTGNTTHGEIPMTASTLRSHVRLKRRSNVVSEKEVSVKDKKSEASPTIKRVGISIDEEITNATSGLTKAIHSDIVTDRGIDPINNSLEFFEQDVCFLGQSCQNRQTELGNRYQLEQSITAQEMETFELFSATMGSVSTITWEDTEESQ</sequence>
<reference evidence="3" key="2">
    <citation type="submission" date="2014-03" db="EMBL/GenBank/DDBJ databases">
        <title>The whipworm genome and dual-species transcriptomics of an intimate host-pathogen interaction.</title>
        <authorList>
            <person name="Foth B.J."/>
            <person name="Tsai I.J."/>
            <person name="Reid A.J."/>
            <person name="Bancroft A.J."/>
            <person name="Nichol S."/>
            <person name="Tracey A."/>
            <person name="Holroyd N."/>
            <person name="Cotton J.A."/>
            <person name="Stanley E.J."/>
            <person name="Zarowiecki M."/>
            <person name="Liu J.Z."/>
            <person name="Huckvale T."/>
            <person name="Cooper P.J."/>
            <person name="Grencis R.K."/>
            <person name="Berriman M."/>
        </authorList>
    </citation>
    <scope>NUCLEOTIDE SEQUENCE [LARGE SCALE GENOMIC DNA]</scope>
</reference>
<evidence type="ECO:0000256" key="1">
    <source>
        <dbReference type="SAM" id="Coils"/>
    </source>
</evidence>
<proteinExistence type="predicted"/>
<evidence type="ECO:0000313" key="4">
    <source>
        <dbReference type="Proteomes" id="UP000030665"/>
    </source>
</evidence>
<organism evidence="3 4">
    <name type="scientific">Trichuris trichiura</name>
    <name type="common">Whipworm</name>
    <name type="synonym">Trichocephalus trichiurus</name>
    <dbReference type="NCBI Taxonomy" id="36087"/>
    <lineage>
        <taxon>Eukaryota</taxon>
        <taxon>Metazoa</taxon>
        <taxon>Ecdysozoa</taxon>
        <taxon>Nematoda</taxon>
        <taxon>Enoplea</taxon>
        <taxon>Dorylaimia</taxon>
        <taxon>Trichinellida</taxon>
        <taxon>Trichuridae</taxon>
        <taxon>Trichuris</taxon>
    </lineage>
</organism>
<feature type="compositionally biased region" description="Basic and acidic residues" evidence="2">
    <location>
        <begin position="298"/>
        <end position="312"/>
    </location>
</feature>
<dbReference type="AlphaFoldDB" id="A0A077Z177"/>
<keyword evidence="4" id="KW-1185">Reference proteome</keyword>
<dbReference type="Proteomes" id="UP000030665">
    <property type="component" value="Unassembled WGS sequence"/>
</dbReference>
<accession>A0A077Z177</accession>
<protein>
    <submittedName>
        <fullName evidence="3">Uncharacterized protein</fullName>
    </submittedName>
</protein>
<evidence type="ECO:0000313" key="3">
    <source>
        <dbReference type="EMBL" id="CDW54182.1"/>
    </source>
</evidence>
<evidence type="ECO:0000256" key="2">
    <source>
        <dbReference type="SAM" id="MobiDB-lite"/>
    </source>
</evidence>
<reference evidence="3" key="1">
    <citation type="submission" date="2014-01" db="EMBL/GenBank/DDBJ databases">
        <authorList>
            <person name="Aslett M."/>
        </authorList>
    </citation>
    <scope>NUCLEOTIDE SEQUENCE</scope>
</reference>
<feature type="coiled-coil region" evidence="1">
    <location>
        <begin position="144"/>
        <end position="171"/>
    </location>
</feature>
<name>A0A077Z177_TRITR</name>
<dbReference type="EMBL" id="HG805883">
    <property type="protein sequence ID" value="CDW54182.1"/>
    <property type="molecule type" value="Genomic_DNA"/>
</dbReference>